<proteinExistence type="predicted"/>
<feature type="transmembrane region" description="Helical" evidence="1">
    <location>
        <begin position="116"/>
        <end position="139"/>
    </location>
</feature>
<dbReference type="OrthoDB" id="9927273at2"/>
<comment type="caution">
    <text evidence="2">The sequence shown here is derived from an EMBL/GenBank/DDBJ whole genome shotgun (WGS) entry which is preliminary data.</text>
</comment>
<dbReference type="RefSeq" id="WP_151916513.1">
    <property type="nucleotide sequence ID" value="NZ_RQSP01000009.1"/>
</dbReference>
<dbReference type="EMBL" id="RQSP01000009">
    <property type="protein sequence ID" value="KAB5607646.1"/>
    <property type="molecule type" value="Genomic_DNA"/>
</dbReference>
<keyword evidence="1" id="KW-0472">Membrane</keyword>
<dbReference type="AlphaFoldDB" id="A0A5N5RK32"/>
<keyword evidence="1" id="KW-0812">Transmembrane</keyword>
<gene>
    <name evidence="2" type="ORF">EHS19_04090</name>
</gene>
<keyword evidence="3" id="KW-1185">Reference proteome</keyword>
<dbReference type="Proteomes" id="UP000326336">
    <property type="component" value="Unassembled WGS sequence"/>
</dbReference>
<protein>
    <submittedName>
        <fullName evidence="2">Uncharacterized protein</fullName>
    </submittedName>
</protein>
<keyword evidence="1" id="KW-1133">Transmembrane helix</keyword>
<name>A0A5N5RK32_9BIFI</name>
<reference evidence="2 3" key="1">
    <citation type="journal article" date="2019" name="Int. J. Syst. Evol. Microbiol.">
        <title>Bifidobacterium jacchi sp. nov., isolated from the faeces of a baby common marmoset (Callithrix jacchus).</title>
        <authorList>
            <person name="Modesto M."/>
            <person name="Watanabe K."/>
            <person name="Arita M."/>
            <person name="Satti M."/>
            <person name="Oki K."/>
            <person name="Sciavilla P."/>
            <person name="Patavino C."/>
            <person name="Camma C."/>
            <person name="Michelini S."/>
            <person name="Sgorbati B."/>
            <person name="Mattarelli P."/>
        </authorList>
    </citation>
    <scope>NUCLEOTIDE SEQUENCE [LARGE SCALE GENOMIC DNA]</scope>
    <source>
        <strain evidence="2 3">MRM 9.3</strain>
    </source>
</reference>
<sequence length="143" mass="15565">MSAYYNGSNNPSGPSNRKTGEQYLWASFLPYTVEFRGDQWCTWTIIALWSAVAYGVFNAFAGAIMTFDNMGLIIFLVFLLSVVICGSAALATFQLYKSRSEAYHSGLDPKTAAPRGWVLSIILTLIGALSVLTWGAAVLTMMG</sequence>
<feature type="transmembrane region" description="Helical" evidence="1">
    <location>
        <begin position="72"/>
        <end position="96"/>
    </location>
</feature>
<evidence type="ECO:0000313" key="3">
    <source>
        <dbReference type="Proteomes" id="UP000326336"/>
    </source>
</evidence>
<accession>A0A5N5RK32</accession>
<organism evidence="2 3">
    <name type="scientific">Bifidobacterium jacchi</name>
    <dbReference type="NCBI Taxonomy" id="2490545"/>
    <lineage>
        <taxon>Bacteria</taxon>
        <taxon>Bacillati</taxon>
        <taxon>Actinomycetota</taxon>
        <taxon>Actinomycetes</taxon>
        <taxon>Bifidobacteriales</taxon>
        <taxon>Bifidobacteriaceae</taxon>
        <taxon>Bifidobacterium</taxon>
    </lineage>
</organism>
<evidence type="ECO:0000313" key="2">
    <source>
        <dbReference type="EMBL" id="KAB5607646.1"/>
    </source>
</evidence>
<evidence type="ECO:0000256" key="1">
    <source>
        <dbReference type="SAM" id="Phobius"/>
    </source>
</evidence>
<feature type="transmembrane region" description="Helical" evidence="1">
    <location>
        <begin position="43"/>
        <end position="65"/>
    </location>
</feature>